<keyword evidence="4" id="KW-1185">Reference proteome</keyword>
<feature type="transmembrane region" description="Helical" evidence="2">
    <location>
        <begin position="75"/>
        <end position="97"/>
    </location>
</feature>
<feature type="region of interest" description="Disordered" evidence="1">
    <location>
        <begin position="491"/>
        <end position="510"/>
    </location>
</feature>
<feature type="transmembrane region" description="Helical" evidence="2">
    <location>
        <begin position="167"/>
        <end position="194"/>
    </location>
</feature>
<evidence type="ECO:0000313" key="3">
    <source>
        <dbReference type="EMBL" id="SCV72431.1"/>
    </source>
</evidence>
<gene>
    <name evidence="3" type="ORF">BQ2448_3968</name>
</gene>
<name>A0A238FJU9_9BASI</name>
<feature type="transmembrane region" description="Helical" evidence="2">
    <location>
        <begin position="291"/>
        <end position="314"/>
    </location>
</feature>
<dbReference type="EMBL" id="FMSP01000009">
    <property type="protein sequence ID" value="SCV72431.1"/>
    <property type="molecule type" value="Genomic_DNA"/>
</dbReference>
<dbReference type="AlphaFoldDB" id="A0A238FJU9"/>
<feature type="region of interest" description="Disordered" evidence="1">
    <location>
        <begin position="551"/>
        <end position="573"/>
    </location>
</feature>
<feature type="transmembrane region" description="Helical" evidence="2">
    <location>
        <begin position="419"/>
        <end position="442"/>
    </location>
</feature>
<keyword evidence="2" id="KW-0812">Transmembrane</keyword>
<organism evidence="3 4">
    <name type="scientific">Microbotryum intermedium</name>
    <dbReference type="NCBI Taxonomy" id="269621"/>
    <lineage>
        <taxon>Eukaryota</taxon>
        <taxon>Fungi</taxon>
        <taxon>Dikarya</taxon>
        <taxon>Basidiomycota</taxon>
        <taxon>Pucciniomycotina</taxon>
        <taxon>Microbotryomycetes</taxon>
        <taxon>Microbotryales</taxon>
        <taxon>Microbotryaceae</taxon>
        <taxon>Microbotryum</taxon>
    </lineage>
</organism>
<sequence length="613" mass="66502">MLDLAAVSASLDMVQVSHVDIAVGLKGLAKPERSWQRPWPPPSSLTRHDFFLHLQPLPLQAQVYQTRRALGGFKIRAMVLLGLNGGVIILSLAYLVVLEAQRRRASPPQALWLYQFARRPSGDLLIMNARVISATLAIASSTMWIPIILDVFNQYIKHRNPGRGGLFVRAFVTCPIFVHGWVASWSLYTTYIVTTDSKSNRPTRLSGVSPGAVNVFFVGLGLSTLLGCLAIGCWQMECVFTFWSRFRSLTKLLGQLASSYPTISSTDEARAVAEDAAFRSASEKLLQMAKLYFIILCFPTSLVSIVSLTGLGLARHLASRIELSKKGLMRSLELEPTGKGTAAERTEAVLSNHHDSTSLISPTGTTPKFFPLRQPHSTFILPKDLILDAEGLRLIAKSSSVHRKQAETIVLVSKARSELVLLSSFISTSATALTGVLIYSAIACATGQTVLGSWIATELTTMGAAWICGISSCCATLGLIRNVWHYRTSSGTTQGWVSTSGSGKNGNSQAEALPQGMVVDTTTVHPTHRHLGLELPVLNFGNGQNELADQQLPQRQEHEGPSPRAQSRGSSSYSDWVPLSLRVIRAGAKVVETGESGYSDDGRSFGTQGSARR</sequence>
<keyword evidence="2" id="KW-1133">Transmembrane helix</keyword>
<evidence type="ECO:0000313" key="4">
    <source>
        <dbReference type="Proteomes" id="UP000198372"/>
    </source>
</evidence>
<feature type="transmembrane region" description="Helical" evidence="2">
    <location>
        <begin position="124"/>
        <end position="147"/>
    </location>
</feature>
<feature type="region of interest" description="Disordered" evidence="1">
    <location>
        <begin position="590"/>
        <end position="613"/>
    </location>
</feature>
<feature type="transmembrane region" description="Helical" evidence="2">
    <location>
        <begin position="215"/>
        <end position="243"/>
    </location>
</feature>
<evidence type="ECO:0000256" key="2">
    <source>
        <dbReference type="SAM" id="Phobius"/>
    </source>
</evidence>
<evidence type="ECO:0000256" key="1">
    <source>
        <dbReference type="SAM" id="MobiDB-lite"/>
    </source>
</evidence>
<feature type="transmembrane region" description="Helical" evidence="2">
    <location>
        <begin position="462"/>
        <end position="480"/>
    </location>
</feature>
<protein>
    <submittedName>
        <fullName evidence="3">BQ2448_3968 protein</fullName>
    </submittedName>
</protein>
<dbReference type="OrthoDB" id="2535858at2759"/>
<keyword evidence="2" id="KW-0472">Membrane</keyword>
<proteinExistence type="predicted"/>
<dbReference type="Proteomes" id="UP000198372">
    <property type="component" value="Unassembled WGS sequence"/>
</dbReference>
<reference evidence="4" key="1">
    <citation type="submission" date="2016-09" db="EMBL/GenBank/DDBJ databases">
        <authorList>
            <person name="Jeantristanb JTB J.-T."/>
            <person name="Ricardo R."/>
        </authorList>
    </citation>
    <scope>NUCLEOTIDE SEQUENCE [LARGE SCALE GENOMIC DNA]</scope>
</reference>
<feature type="compositionally biased region" description="Polar residues" evidence="1">
    <location>
        <begin position="564"/>
        <end position="573"/>
    </location>
</feature>
<accession>A0A238FJU9</accession>